<protein>
    <submittedName>
        <fullName evidence="3">Tobamovirus multiplication protein</fullName>
    </submittedName>
</protein>
<feature type="compositionally biased region" description="Low complexity" evidence="1">
    <location>
        <begin position="355"/>
        <end position="366"/>
    </location>
</feature>
<accession>A0AAW2ZQR4</accession>
<feature type="compositionally biased region" description="Acidic residues" evidence="1">
    <location>
        <begin position="343"/>
        <end position="354"/>
    </location>
</feature>
<proteinExistence type="predicted"/>
<reference evidence="3 4" key="1">
    <citation type="submission" date="2024-03" db="EMBL/GenBank/DDBJ databases">
        <title>The Acrasis kona genome and developmental transcriptomes reveal deep origins of eukaryotic multicellular pathways.</title>
        <authorList>
            <person name="Sheikh S."/>
            <person name="Fu C.-J."/>
            <person name="Brown M.W."/>
            <person name="Baldauf S.L."/>
        </authorList>
    </citation>
    <scope>NUCLEOTIDE SEQUENCE [LARGE SCALE GENOMIC DNA]</scope>
    <source>
        <strain evidence="3 4">ATCC MYA-3509</strain>
    </source>
</reference>
<feature type="transmembrane region" description="Helical" evidence="2">
    <location>
        <begin position="40"/>
        <end position="61"/>
    </location>
</feature>
<dbReference type="EMBL" id="JAOPGA020001744">
    <property type="protein sequence ID" value="KAL0491017.1"/>
    <property type="molecule type" value="Genomic_DNA"/>
</dbReference>
<name>A0AAW2ZQR4_9EUKA</name>
<feature type="transmembrane region" description="Helical" evidence="2">
    <location>
        <begin position="164"/>
        <end position="185"/>
    </location>
</feature>
<organism evidence="3 4">
    <name type="scientific">Acrasis kona</name>
    <dbReference type="NCBI Taxonomy" id="1008807"/>
    <lineage>
        <taxon>Eukaryota</taxon>
        <taxon>Discoba</taxon>
        <taxon>Heterolobosea</taxon>
        <taxon>Tetramitia</taxon>
        <taxon>Eutetramitia</taxon>
        <taxon>Acrasidae</taxon>
        <taxon>Acrasis</taxon>
    </lineage>
</organism>
<evidence type="ECO:0000256" key="2">
    <source>
        <dbReference type="SAM" id="Phobius"/>
    </source>
</evidence>
<feature type="transmembrane region" description="Helical" evidence="2">
    <location>
        <begin position="120"/>
        <end position="143"/>
    </location>
</feature>
<sequence>MSMQTSGIKTIEHMGYSLLQDNTTSNITTPKIAVGIQTEFFPVGVIFMVMALVSFIWLLSLRSIFKSQISLQRHIFFFIFMNFFTRGVQLTVIRSFCYLQNPAVITECRYISNTEQALDLFASAFNFSIYLVLIAFWAEQYYSMGYSTSSPKPSLVQVRRRVNLVFWVLFSLAYLMVVIVTILTFTLPITQFSYLSPAYRYTRLSVRLTLTFSICLGLVVYGYLAYMKFSSLNESRSHLQKISNITIICSMCYFLLCVANIVTTLMGDTYTYFAYVWIVRNLFSVVELFANCLLLFCMTPSLIINLCKKLIDLISFGHSRIDKEETSSTFISLDIDFDESVNENDSITEEEFEEGTSTGAGSAPSSNYYMMNDEERDVKTS</sequence>
<keyword evidence="2" id="KW-1133">Transmembrane helix</keyword>
<dbReference type="Proteomes" id="UP001431209">
    <property type="component" value="Unassembled WGS sequence"/>
</dbReference>
<gene>
    <name evidence="3" type="ORF">AKO1_009761</name>
</gene>
<evidence type="ECO:0000256" key="1">
    <source>
        <dbReference type="SAM" id="MobiDB-lite"/>
    </source>
</evidence>
<feature type="transmembrane region" description="Helical" evidence="2">
    <location>
        <begin position="245"/>
        <end position="266"/>
    </location>
</feature>
<feature type="transmembrane region" description="Helical" evidence="2">
    <location>
        <begin position="73"/>
        <end position="93"/>
    </location>
</feature>
<dbReference type="AlphaFoldDB" id="A0AAW2ZQR4"/>
<keyword evidence="2" id="KW-0812">Transmembrane</keyword>
<evidence type="ECO:0000313" key="3">
    <source>
        <dbReference type="EMBL" id="KAL0491017.1"/>
    </source>
</evidence>
<keyword evidence="4" id="KW-1185">Reference proteome</keyword>
<keyword evidence="2" id="KW-0472">Membrane</keyword>
<feature type="transmembrane region" description="Helical" evidence="2">
    <location>
        <begin position="205"/>
        <end position="224"/>
    </location>
</feature>
<feature type="region of interest" description="Disordered" evidence="1">
    <location>
        <begin position="343"/>
        <end position="381"/>
    </location>
</feature>
<evidence type="ECO:0000313" key="4">
    <source>
        <dbReference type="Proteomes" id="UP001431209"/>
    </source>
</evidence>
<comment type="caution">
    <text evidence="3">The sequence shown here is derived from an EMBL/GenBank/DDBJ whole genome shotgun (WGS) entry which is preliminary data.</text>
</comment>
<feature type="transmembrane region" description="Helical" evidence="2">
    <location>
        <begin position="272"/>
        <end position="296"/>
    </location>
</feature>